<evidence type="ECO:0000256" key="3">
    <source>
        <dbReference type="SAM" id="Phobius"/>
    </source>
</evidence>
<feature type="domain" description="Bacterial surface antigen (D15)" evidence="4">
    <location>
        <begin position="160"/>
        <end position="467"/>
    </location>
</feature>
<gene>
    <name evidence="5" type="ORF">BC742_0515</name>
</gene>
<comment type="caution">
    <text evidence="5">The sequence shown here is derived from an EMBL/GenBank/DDBJ whole genome shotgun (WGS) entry which is preliminary data.</text>
</comment>
<dbReference type="InterPro" id="IPR000184">
    <property type="entry name" value="Bac_surfAg_D15"/>
</dbReference>
<name>A0A495WNU4_9BACT</name>
<feature type="transmembrane region" description="Helical" evidence="3">
    <location>
        <begin position="44"/>
        <end position="62"/>
    </location>
</feature>
<protein>
    <submittedName>
        <fullName evidence="5">Surface antigen-like protein</fullName>
    </submittedName>
</protein>
<organism evidence="5 6">
    <name type="scientific">Coprobacter fastidiosus NSB1 = JCM 33896</name>
    <dbReference type="NCBI Taxonomy" id="1349822"/>
    <lineage>
        <taxon>Bacteria</taxon>
        <taxon>Pseudomonadati</taxon>
        <taxon>Bacteroidota</taxon>
        <taxon>Bacteroidia</taxon>
        <taxon>Bacteroidales</taxon>
        <taxon>Barnesiellaceae</taxon>
        <taxon>Coprobacter</taxon>
    </lineage>
</organism>
<evidence type="ECO:0000256" key="2">
    <source>
        <dbReference type="ARBA" id="ARBA00023136"/>
    </source>
</evidence>
<sequence length="471" mass="54348">MISKRIRLFNSNGQFHVMFSHLFKKRHSIEKKYLYFRGMNESSVCIFKLIIISLFGLVTILYPKISYAISQDSLINSQNKKGWNVTPFPEIAYNSDLGFQYGIYCELYDFGNGENYPDYTHKFCIEAARFTKGSGVYWFFYDSPQLWKNHRFSFDVAYLPDNMCDFYGYNGRSAPYSDTHNDSFYKIDRKQIRMIFGLQGKIVGQLNWMAGISWQKMMIQPVSLKKYIGADNLYNRYIKAGLINQNEAKGGNVLQWKAGIVYDTRDREADPTQGIYGKAIFAFSPDWTSKNGYSFIRTTLNVCYYQSLWKEHLTLAGRIGLQLTPVGRVPFYFLSDINTYYIRQTYSEGLGGTNNIRGVLRNRITGNGIGWTNIELRLRSRVIRLLKQNWYIGMNPFFDAGAVLQPYRLKLQKESNDPIIYSGKNECLHTSAGIGLKLVMNHNFVLSAEWGAAFSREDGTNGIDLGINYLF</sequence>
<dbReference type="NCBIfam" id="NF047779">
    <property type="entry name" value="Omp85_fam"/>
    <property type="match status" value="1"/>
</dbReference>
<evidence type="ECO:0000259" key="4">
    <source>
        <dbReference type="Pfam" id="PF01103"/>
    </source>
</evidence>
<keyword evidence="3" id="KW-1133">Transmembrane helix</keyword>
<reference evidence="5 6" key="1">
    <citation type="submission" date="2018-10" db="EMBL/GenBank/DDBJ databases">
        <title>Genomic Encyclopedia of Archaeal and Bacterial Type Strains, Phase II (KMG-II): from individual species to whole genera.</title>
        <authorList>
            <person name="Goeker M."/>
        </authorList>
    </citation>
    <scope>NUCLEOTIDE SEQUENCE [LARGE SCALE GENOMIC DNA]</scope>
    <source>
        <strain evidence="5 6">NSB1</strain>
    </source>
</reference>
<keyword evidence="3" id="KW-0812">Transmembrane</keyword>
<evidence type="ECO:0000313" key="5">
    <source>
        <dbReference type="EMBL" id="RKT61468.1"/>
    </source>
</evidence>
<dbReference type="Proteomes" id="UP000269493">
    <property type="component" value="Unassembled WGS sequence"/>
</dbReference>
<accession>A0A495WNU4</accession>
<dbReference type="OrthoDB" id="9771071at2"/>
<evidence type="ECO:0000313" key="6">
    <source>
        <dbReference type="Proteomes" id="UP000269493"/>
    </source>
</evidence>
<dbReference type="EMBL" id="RBXN01000001">
    <property type="protein sequence ID" value="RKT61468.1"/>
    <property type="molecule type" value="Genomic_DNA"/>
</dbReference>
<dbReference type="GO" id="GO:0019867">
    <property type="term" value="C:outer membrane"/>
    <property type="evidence" value="ECO:0007669"/>
    <property type="project" value="InterPro"/>
</dbReference>
<comment type="subcellular location">
    <subcellularLocation>
        <location evidence="1">Membrane</location>
    </subcellularLocation>
</comment>
<dbReference type="Gene3D" id="2.40.160.50">
    <property type="entry name" value="membrane protein fhac: a member of the omp85/tpsb transporter family"/>
    <property type="match status" value="1"/>
</dbReference>
<keyword evidence="2 3" id="KW-0472">Membrane</keyword>
<keyword evidence="6" id="KW-1185">Reference proteome</keyword>
<dbReference type="AlphaFoldDB" id="A0A495WNU4"/>
<evidence type="ECO:0000256" key="1">
    <source>
        <dbReference type="ARBA" id="ARBA00004370"/>
    </source>
</evidence>
<dbReference type="Pfam" id="PF01103">
    <property type="entry name" value="Omp85"/>
    <property type="match status" value="1"/>
</dbReference>
<proteinExistence type="predicted"/>